<evidence type="ECO:0000256" key="1">
    <source>
        <dbReference type="SAM" id="MobiDB-lite"/>
    </source>
</evidence>
<proteinExistence type="predicted"/>
<dbReference type="AlphaFoldDB" id="A0A316UA59"/>
<dbReference type="EMBL" id="KZ819325">
    <property type="protein sequence ID" value="PWN21361.1"/>
    <property type="molecule type" value="Genomic_DNA"/>
</dbReference>
<dbReference type="Proteomes" id="UP000245942">
    <property type="component" value="Unassembled WGS sequence"/>
</dbReference>
<name>A0A316UA59_9BASI</name>
<dbReference type="RefSeq" id="XP_025348521.1">
    <property type="nucleotide sequence ID" value="XM_025492228.1"/>
</dbReference>
<accession>A0A316UA59</accession>
<dbReference type="OrthoDB" id="147332at2759"/>
<keyword evidence="3" id="KW-1185">Reference proteome</keyword>
<feature type="compositionally biased region" description="Low complexity" evidence="1">
    <location>
        <begin position="73"/>
        <end position="82"/>
    </location>
</feature>
<organism evidence="2 3">
    <name type="scientific">Pseudomicrostroma glucosiphilum</name>
    <dbReference type="NCBI Taxonomy" id="1684307"/>
    <lineage>
        <taxon>Eukaryota</taxon>
        <taxon>Fungi</taxon>
        <taxon>Dikarya</taxon>
        <taxon>Basidiomycota</taxon>
        <taxon>Ustilaginomycotina</taxon>
        <taxon>Exobasidiomycetes</taxon>
        <taxon>Microstromatales</taxon>
        <taxon>Microstromatales incertae sedis</taxon>
        <taxon>Pseudomicrostroma</taxon>
    </lineage>
</organism>
<protein>
    <submittedName>
        <fullName evidence="2">Uncharacterized protein</fullName>
    </submittedName>
</protein>
<evidence type="ECO:0000313" key="3">
    <source>
        <dbReference type="Proteomes" id="UP000245942"/>
    </source>
</evidence>
<reference evidence="2 3" key="1">
    <citation type="journal article" date="2018" name="Mol. Biol. Evol.">
        <title>Broad Genomic Sampling Reveals a Smut Pathogenic Ancestry of the Fungal Clade Ustilaginomycotina.</title>
        <authorList>
            <person name="Kijpornyongpan T."/>
            <person name="Mondo S.J."/>
            <person name="Barry K."/>
            <person name="Sandor L."/>
            <person name="Lee J."/>
            <person name="Lipzen A."/>
            <person name="Pangilinan J."/>
            <person name="LaButti K."/>
            <person name="Hainaut M."/>
            <person name="Henrissat B."/>
            <person name="Grigoriev I.V."/>
            <person name="Spatafora J.W."/>
            <person name="Aime M.C."/>
        </authorList>
    </citation>
    <scope>NUCLEOTIDE SEQUENCE [LARGE SCALE GENOMIC DNA]</scope>
    <source>
        <strain evidence="2 3">MCA 4718</strain>
    </source>
</reference>
<dbReference type="GeneID" id="37013962"/>
<evidence type="ECO:0000313" key="2">
    <source>
        <dbReference type="EMBL" id="PWN21361.1"/>
    </source>
</evidence>
<sequence>MVCAKCEKKLTRVAASDPYVSVQRCSTIHKSQRQLTRSPDITFPHLPNSAIETLRASSNLSPPVLPLLAQQVPLHPHQQQVPRDPLRPTSSSPRRIATIL</sequence>
<gene>
    <name evidence="2" type="ORF">BCV69DRAFT_282096</name>
</gene>
<feature type="region of interest" description="Disordered" evidence="1">
    <location>
        <begin position="73"/>
        <end position="100"/>
    </location>
</feature>